<keyword evidence="2" id="KW-1185">Reference proteome</keyword>
<organism evidence="1 2">
    <name type="scientific">Deinococcus daejeonensis</name>
    <dbReference type="NCBI Taxonomy" id="1007098"/>
    <lineage>
        <taxon>Bacteria</taxon>
        <taxon>Thermotogati</taxon>
        <taxon>Deinococcota</taxon>
        <taxon>Deinococci</taxon>
        <taxon>Deinococcales</taxon>
        <taxon>Deinococcaceae</taxon>
        <taxon>Deinococcus</taxon>
    </lineage>
</organism>
<dbReference type="EMBL" id="BMOR01000036">
    <property type="protein sequence ID" value="GGN47077.1"/>
    <property type="molecule type" value="Genomic_DNA"/>
</dbReference>
<protein>
    <submittedName>
        <fullName evidence="1">Uncharacterized protein</fullName>
    </submittedName>
</protein>
<name>A0ABQ2JKM7_9DEIO</name>
<sequence length="125" mass="13581">MSIFPQEVPPDGREWMFEDQSAEQQGDQQGVTQFLVRTPLEITEIPFGPAVKLTDDGSSASTVMETVSSHTVSIFCSLGTIEQVIARALNEVKYAATQSQSNGDFDCTRGHDCMKRASSTLMSGS</sequence>
<accession>A0ABQ2JKM7</accession>
<evidence type="ECO:0000313" key="2">
    <source>
        <dbReference type="Proteomes" id="UP000645517"/>
    </source>
</evidence>
<dbReference type="Proteomes" id="UP000645517">
    <property type="component" value="Unassembled WGS sequence"/>
</dbReference>
<evidence type="ECO:0000313" key="1">
    <source>
        <dbReference type="EMBL" id="GGN47077.1"/>
    </source>
</evidence>
<comment type="caution">
    <text evidence="1">The sequence shown here is derived from an EMBL/GenBank/DDBJ whole genome shotgun (WGS) entry which is preliminary data.</text>
</comment>
<gene>
    <name evidence="1" type="ORF">GCM10010842_38250</name>
</gene>
<reference evidence="2" key="1">
    <citation type="journal article" date="2019" name="Int. J. Syst. Evol. Microbiol.">
        <title>The Global Catalogue of Microorganisms (GCM) 10K type strain sequencing project: providing services to taxonomists for standard genome sequencing and annotation.</title>
        <authorList>
            <consortium name="The Broad Institute Genomics Platform"/>
            <consortium name="The Broad Institute Genome Sequencing Center for Infectious Disease"/>
            <person name="Wu L."/>
            <person name="Ma J."/>
        </authorList>
    </citation>
    <scope>NUCLEOTIDE SEQUENCE [LARGE SCALE GENOMIC DNA]</scope>
    <source>
        <strain evidence="2">JCM 16918</strain>
    </source>
</reference>
<proteinExistence type="predicted"/>